<proteinExistence type="predicted"/>
<name>K0NHS4_DESTT</name>
<dbReference type="AlphaFoldDB" id="K0NHS4"/>
<dbReference type="RefSeq" id="WP_014957792.1">
    <property type="nucleotide sequence ID" value="NC_018645.1"/>
</dbReference>
<gene>
    <name evidence="2" type="ordered locus">TOL2_C23190</name>
</gene>
<dbReference type="HOGENOM" id="CLU_046277_0_0_7"/>
<evidence type="ECO:0000313" key="2">
    <source>
        <dbReference type="EMBL" id="CCK80480.1"/>
    </source>
</evidence>
<dbReference type="OrthoDB" id="9808976at2"/>
<dbReference type="InterPro" id="IPR016181">
    <property type="entry name" value="Acyl_CoA_acyltransferase"/>
</dbReference>
<dbReference type="Gene3D" id="3.40.630.30">
    <property type="match status" value="1"/>
</dbReference>
<dbReference type="STRING" id="651182.TOL2_C23190"/>
<reference evidence="2 3" key="1">
    <citation type="journal article" date="2013" name="Environ. Microbiol.">
        <title>Complete genome, catabolic sub-proteomes and key-metabolites of Desulfobacula toluolica Tol2, a marine, aromatic compound-degrading, sulfate-reducing bacterium.</title>
        <authorList>
            <person name="Wohlbrand L."/>
            <person name="Jacob J.H."/>
            <person name="Kube M."/>
            <person name="Mussmann M."/>
            <person name="Jarling R."/>
            <person name="Beck A."/>
            <person name="Amann R."/>
            <person name="Wilkes H."/>
            <person name="Reinhardt R."/>
            <person name="Rabus R."/>
        </authorList>
    </citation>
    <scope>NUCLEOTIDE SEQUENCE [LARGE SCALE GENOMIC DNA]</scope>
    <source>
        <strain evidence="3">DSM 7467 / Tol2</strain>
    </source>
</reference>
<dbReference type="InterPro" id="IPR038740">
    <property type="entry name" value="BioF2-like_GNAT_dom"/>
</dbReference>
<protein>
    <submittedName>
        <fullName evidence="2">Conserved uncharacterized protein</fullName>
    </submittedName>
</protein>
<dbReference type="Proteomes" id="UP000007347">
    <property type="component" value="Chromosome"/>
</dbReference>
<dbReference type="SUPFAM" id="SSF55729">
    <property type="entry name" value="Acyl-CoA N-acyltransferases (Nat)"/>
    <property type="match status" value="1"/>
</dbReference>
<keyword evidence="3" id="KW-1185">Reference proteome</keyword>
<organism evidence="2 3">
    <name type="scientific">Desulfobacula toluolica (strain DSM 7467 / Tol2)</name>
    <dbReference type="NCBI Taxonomy" id="651182"/>
    <lineage>
        <taxon>Bacteria</taxon>
        <taxon>Pseudomonadati</taxon>
        <taxon>Thermodesulfobacteriota</taxon>
        <taxon>Desulfobacteria</taxon>
        <taxon>Desulfobacterales</taxon>
        <taxon>Desulfobacteraceae</taxon>
        <taxon>Desulfobacula</taxon>
    </lineage>
</organism>
<evidence type="ECO:0000259" key="1">
    <source>
        <dbReference type="Pfam" id="PF13480"/>
    </source>
</evidence>
<accession>K0NHS4</accession>
<dbReference type="KEGG" id="dto:TOL2_C23190"/>
<dbReference type="Pfam" id="PF13480">
    <property type="entry name" value="Acetyltransf_6"/>
    <property type="match status" value="1"/>
</dbReference>
<dbReference type="EMBL" id="FO203503">
    <property type="protein sequence ID" value="CCK80480.1"/>
    <property type="molecule type" value="Genomic_DNA"/>
</dbReference>
<feature type="domain" description="BioF2-like acetyltransferase" evidence="1">
    <location>
        <begin position="193"/>
        <end position="332"/>
    </location>
</feature>
<sequence length="388" mass="46885">MNEKLYHLADGYSIRVVSDLESFYQLRTVWDELLENQKTHMPFLCFDWFRIWIKHFLKDNELFILLLYQQDRVVAIAPLHIKSIFFKKNLKARIVSLLGNIHSPIKNIIYKDHDIRVMSDCLLKIFRFFFDVYRDWDIMELDSIPEEDHYFNILKNVANTIGFKRREYFCYNDWVLEKISYSGCEYLQKRSKNIRKELGKRKRRLQGKGDLRFENGTNKNKFDDYIRIYNYVREHSWKHPEKDNFFLKELRKSAMEKGWLRFAILFFNNLPISCHIRMNYKNSVYFLESVYDLEYSKFSPTTILRSELMQYIIDKENAGIIHTIRGDEPYKKDWTPTQKQRKGMTIFNNNLKGRSLAFLMLAILPNIEKHPFLLSAKSKVFQWVKNGF</sequence>
<evidence type="ECO:0000313" key="3">
    <source>
        <dbReference type="Proteomes" id="UP000007347"/>
    </source>
</evidence>